<evidence type="ECO:0000256" key="2">
    <source>
        <dbReference type="SAM" id="MobiDB-lite"/>
    </source>
</evidence>
<keyword evidence="1" id="KW-0175">Coiled coil</keyword>
<feature type="region of interest" description="Disordered" evidence="2">
    <location>
        <begin position="1"/>
        <end position="24"/>
    </location>
</feature>
<dbReference type="EMBL" id="MGHC01000028">
    <property type="protein sequence ID" value="OGM58953.1"/>
    <property type="molecule type" value="Genomic_DNA"/>
</dbReference>
<keyword evidence="3" id="KW-1133">Transmembrane helix</keyword>
<evidence type="ECO:0000256" key="1">
    <source>
        <dbReference type="SAM" id="Coils"/>
    </source>
</evidence>
<gene>
    <name evidence="4" type="ORF">A3A75_00350</name>
</gene>
<evidence type="ECO:0000313" key="4">
    <source>
        <dbReference type="EMBL" id="OGM58953.1"/>
    </source>
</evidence>
<comment type="caution">
    <text evidence="4">The sequence shown here is derived from an EMBL/GenBank/DDBJ whole genome shotgun (WGS) entry which is preliminary data.</text>
</comment>
<evidence type="ECO:0000313" key="5">
    <source>
        <dbReference type="Proteomes" id="UP000179018"/>
    </source>
</evidence>
<evidence type="ECO:0000256" key="3">
    <source>
        <dbReference type="SAM" id="Phobius"/>
    </source>
</evidence>
<sequence length="208" mass="22811">MRLKETVPTNQPQTVTQSQKNAPIPSPSKTRFVLVLTGVIATAGVIGAGFLFMKNQSLSSDLTTTINNLAQSKEKGVQLEKDLIFYKSTDLAKEVEILNLKLKTAEKDLVTTQANLTKLRADVSSSPKIANIASMMMATFGQQPPNCFSTTDKANINQELAAFGDREWISKWDDFINDTDSKSCSMSPDKLEQAVNYGLNKISQISSK</sequence>
<name>A0A1F8B4I5_9BACT</name>
<reference evidence="4 5" key="1">
    <citation type="journal article" date="2016" name="Nat. Commun.">
        <title>Thousands of microbial genomes shed light on interconnected biogeochemical processes in an aquifer system.</title>
        <authorList>
            <person name="Anantharaman K."/>
            <person name="Brown C.T."/>
            <person name="Hug L.A."/>
            <person name="Sharon I."/>
            <person name="Castelle C.J."/>
            <person name="Probst A.J."/>
            <person name="Thomas B.C."/>
            <person name="Singh A."/>
            <person name="Wilkins M.J."/>
            <person name="Karaoz U."/>
            <person name="Brodie E.L."/>
            <person name="Williams K.H."/>
            <person name="Hubbard S.S."/>
            <person name="Banfield J.F."/>
        </authorList>
    </citation>
    <scope>NUCLEOTIDE SEQUENCE [LARGE SCALE GENOMIC DNA]</scope>
</reference>
<dbReference type="AlphaFoldDB" id="A0A1F8B4I5"/>
<protein>
    <submittedName>
        <fullName evidence="4">Uncharacterized protein</fullName>
    </submittedName>
</protein>
<proteinExistence type="predicted"/>
<organism evidence="4 5">
    <name type="scientific">Candidatus Woesebacteria bacterium RIFCSPLOWO2_01_FULL_39_10</name>
    <dbReference type="NCBI Taxonomy" id="1802516"/>
    <lineage>
        <taxon>Bacteria</taxon>
        <taxon>Candidatus Woeseibacteriota</taxon>
    </lineage>
</organism>
<keyword evidence="3" id="KW-0812">Transmembrane</keyword>
<accession>A0A1F8B4I5</accession>
<dbReference type="Proteomes" id="UP000179018">
    <property type="component" value="Unassembled WGS sequence"/>
</dbReference>
<feature type="compositionally biased region" description="Low complexity" evidence="2">
    <location>
        <begin position="1"/>
        <end position="19"/>
    </location>
</feature>
<feature type="coiled-coil region" evidence="1">
    <location>
        <begin position="88"/>
        <end position="122"/>
    </location>
</feature>
<feature type="transmembrane region" description="Helical" evidence="3">
    <location>
        <begin position="32"/>
        <end position="53"/>
    </location>
</feature>
<keyword evidence="3" id="KW-0472">Membrane</keyword>